<evidence type="ECO:0000313" key="3">
    <source>
        <dbReference type="EMBL" id="UWZ84385.1"/>
    </source>
</evidence>
<dbReference type="InterPro" id="IPR016055">
    <property type="entry name" value="A-D-PHexomutase_a/b/a-I/II/III"/>
</dbReference>
<name>A0A9J7BPC7_9BACT</name>
<dbReference type="InterPro" id="IPR005844">
    <property type="entry name" value="A-D-PHexomutase_a/b/a-I"/>
</dbReference>
<comment type="similarity">
    <text evidence="1">Belongs to the phosphohexose mutase family.</text>
</comment>
<dbReference type="KEGG" id="orp:MOP44_00275"/>
<keyword evidence="4" id="KW-1185">Reference proteome</keyword>
<dbReference type="Pfam" id="PF02878">
    <property type="entry name" value="PGM_PMM_I"/>
    <property type="match status" value="1"/>
</dbReference>
<dbReference type="GO" id="GO:0005975">
    <property type="term" value="P:carbohydrate metabolic process"/>
    <property type="evidence" value="ECO:0007669"/>
    <property type="project" value="InterPro"/>
</dbReference>
<protein>
    <recommendedName>
        <fullName evidence="2">Alpha-D-phosphohexomutase alpha/beta/alpha domain-containing protein</fullName>
    </recommendedName>
</protein>
<evidence type="ECO:0000256" key="1">
    <source>
        <dbReference type="ARBA" id="ARBA00010231"/>
    </source>
</evidence>
<dbReference type="Proteomes" id="UP001059380">
    <property type="component" value="Chromosome"/>
</dbReference>
<dbReference type="SUPFAM" id="SSF53738">
    <property type="entry name" value="Phosphoglucomutase, first 3 domains"/>
    <property type="match status" value="1"/>
</dbReference>
<dbReference type="Gene3D" id="3.40.120.10">
    <property type="entry name" value="Alpha-D-Glucose-1,6-Bisphosphate, subunit A, domain 3"/>
    <property type="match status" value="1"/>
</dbReference>
<reference evidence="3" key="1">
    <citation type="submission" date="2021-04" db="EMBL/GenBank/DDBJ databases">
        <title>Phylogenetic analysis of Acidobacteriaceae.</title>
        <authorList>
            <person name="Qiu L."/>
            <person name="Zhang Q."/>
        </authorList>
    </citation>
    <scope>NUCLEOTIDE SEQUENCE</scope>
    <source>
        <strain evidence="3">DSM 25168</strain>
    </source>
</reference>
<dbReference type="AlphaFoldDB" id="A0A9J7BPC7"/>
<gene>
    <name evidence="3" type="ORF">MOP44_00275</name>
</gene>
<dbReference type="EMBL" id="CP093313">
    <property type="protein sequence ID" value="UWZ84385.1"/>
    <property type="molecule type" value="Genomic_DNA"/>
</dbReference>
<accession>A0A9J7BPC7</accession>
<dbReference type="GO" id="GO:0016868">
    <property type="term" value="F:intramolecular phosphotransferase activity"/>
    <property type="evidence" value="ECO:0007669"/>
    <property type="project" value="InterPro"/>
</dbReference>
<evidence type="ECO:0000313" key="4">
    <source>
        <dbReference type="Proteomes" id="UP001059380"/>
    </source>
</evidence>
<sequence>MKISPDAGKPADQSVLVNVPKLVTAYYESRPDPSNPRQRVAFGTSGHRGSALDVAFNEWHILAISQAICDYRKLRKIDGPLFLGMDTHALSEPAFASAMEVLAANDIDFIT</sequence>
<dbReference type="RefSeq" id="WP_260793888.1">
    <property type="nucleotide sequence ID" value="NZ_CP093313.1"/>
</dbReference>
<feature type="domain" description="Alpha-D-phosphohexomutase alpha/beta/alpha" evidence="2">
    <location>
        <begin position="40"/>
        <end position="110"/>
    </location>
</feature>
<organism evidence="3 4">
    <name type="scientific">Occallatibacter riparius</name>
    <dbReference type="NCBI Taxonomy" id="1002689"/>
    <lineage>
        <taxon>Bacteria</taxon>
        <taxon>Pseudomonadati</taxon>
        <taxon>Acidobacteriota</taxon>
        <taxon>Terriglobia</taxon>
        <taxon>Terriglobales</taxon>
        <taxon>Acidobacteriaceae</taxon>
        <taxon>Occallatibacter</taxon>
    </lineage>
</organism>
<proteinExistence type="inferred from homology"/>
<evidence type="ECO:0000259" key="2">
    <source>
        <dbReference type="Pfam" id="PF02878"/>
    </source>
</evidence>